<evidence type="ECO:0000313" key="2">
    <source>
        <dbReference type="EMBL" id="AAK79382.1"/>
    </source>
</evidence>
<dbReference type="Proteomes" id="UP000000814">
    <property type="component" value="Chromosome"/>
</dbReference>
<dbReference type="GeneID" id="44997920"/>
<keyword evidence="3" id="KW-1185">Reference proteome</keyword>
<evidence type="ECO:0000313" key="3">
    <source>
        <dbReference type="Proteomes" id="UP000000814"/>
    </source>
</evidence>
<dbReference type="eggNOG" id="COG2310">
    <property type="taxonomic scope" value="Bacteria"/>
</dbReference>
<organism evidence="2 3">
    <name type="scientific">Clostridium acetobutylicum (strain ATCC 824 / DSM 792 / JCM 1419 / IAM 19013 / LMG 5710 / NBRC 13948 / NRRL B-527 / VKM B-1787 / 2291 / W)</name>
    <dbReference type="NCBI Taxonomy" id="272562"/>
    <lineage>
        <taxon>Bacteria</taxon>
        <taxon>Bacillati</taxon>
        <taxon>Bacillota</taxon>
        <taxon>Clostridia</taxon>
        <taxon>Eubacteriales</taxon>
        <taxon>Clostridiaceae</taxon>
        <taxon>Clostridium</taxon>
    </lineage>
</organism>
<feature type="domain" description="TerD" evidence="1">
    <location>
        <begin position="1"/>
        <end position="200"/>
    </location>
</feature>
<dbReference type="PIR" id="C97074">
    <property type="entry name" value="C97074"/>
</dbReference>
<sequence>MAINLQKGQRINLTKGGQTLSKLTVGLGWDPISKSRKSGFLSSIFGVKQSEIDCDASVLMLNEDYKLENNNVVYFGNLRSRCESVIHTGDNLTGEGNGDDEVIYVTLDKVPSNIHKLVFAVNIYDCINRRQDFGMIKNAYIRVVNSSNNEELVRYNLTDDYSGKTTVIVGEIYRNGSEWKFAAIGEGTNDTNLNLISRRYR</sequence>
<dbReference type="EMBL" id="AE001437">
    <property type="protein sequence ID" value="AAK79382.1"/>
    <property type="molecule type" value="Genomic_DNA"/>
</dbReference>
<dbReference type="OrthoDB" id="4123258at2"/>
<name>Q97J72_CLOAB</name>
<dbReference type="PANTHER" id="PTHR32097">
    <property type="entry name" value="CAMP-BINDING PROTEIN 1-RELATED"/>
    <property type="match status" value="1"/>
</dbReference>
<proteinExistence type="predicted"/>
<dbReference type="PANTHER" id="PTHR32097:SF15">
    <property type="entry name" value="STRESS RESPONSE PROTEIN SCP2"/>
    <property type="match status" value="1"/>
</dbReference>
<dbReference type="STRING" id="272562.CA_C1414"/>
<reference evidence="2 3" key="1">
    <citation type="journal article" date="2001" name="J. Bacteriol.">
        <title>Genome sequence and comparative analysis of the solvent-producing bacterium Clostridium acetobutylicum.</title>
        <authorList>
            <person name="Nolling J."/>
            <person name="Breton G."/>
            <person name="Omelchenko M.V."/>
            <person name="Makarova K.S."/>
            <person name="Zeng Q."/>
            <person name="Gibson R."/>
            <person name="Lee H.M."/>
            <person name="Dubois J."/>
            <person name="Qiu D."/>
            <person name="Hitti J."/>
            <person name="Wolf Y.I."/>
            <person name="Tatusov R.L."/>
            <person name="Sabathe F."/>
            <person name="Doucette-Stamm L."/>
            <person name="Soucaille P."/>
            <person name="Daly M.J."/>
            <person name="Bennett G.N."/>
            <person name="Koonin E.V."/>
            <person name="Smith D.R."/>
        </authorList>
    </citation>
    <scope>NUCLEOTIDE SEQUENCE [LARGE SCALE GENOMIC DNA]</scope>
    <source>
        <strain evidence="3">ATCC 824 / DSM 792 / JCM 1419 / LMG 5710 / VKM B-1787</strain>
    </source>
</reference>
<dbReference type="HOGENOM" id="CLU_055120_2_0_9"/>
<dbReference type="InterPro" id="IPR051324">
    <property type="entry name" value="Stress/Tellurium_Resist"/>
</dbReference>
<gene>
    <name evidence="2" type="ordered locus">CA_C1414</name>
</gene>
<dbReference type="AlphaFoldDB" id="Q97J72"/>
<protein>
    <submittedName>
        <fullName evidence="2">TerE family protein, ortholog of stress responce protein SCP2 (YCEC) B.subtilis</fullName>
    </submittedName>
</protein>
<dbReference type="PATRIC" id="fig|272562.8.peg.1619"/>
<dbReference type="KEGG" id="cac:CA_C1414"/>
<evidence type="ECO:0000259" key="1">
    <source>
        <dbReference type="Pfam" id="PF02342"/>
    </source>
</evidence>
<accession>Q97J72</accession>
<dbReference type="InterPro" id="IPR003325">
    <property type="entry name" value="TerD"/>
</dbReference>
<dbReference type="Gene3D" id="2.60.60.30">
    <property type="entry name" value="sav2460 like domains"/>
    <property type="match status" value="1"/>
</dbReference>
<dbReference type="CDD" id="cd06974">
    <property type="entry name" value="TerD_like"/>
    <property type="match status" value="1"/>
</dbReference>
<dbReference type="Pfam" id="PF02342">
    <property type="entry name" value="TerD"/>
    <property type="match status" value="1"/>
</dbReference>
<dbReference type="RefSeq" id="WP_010964723.1">
    <property type="nucleotide sequence ID" value="NC_003030.1"/>
</dbReference>